<dbReference type="OrthoDB" id="738883at2"/>
<evidence type="ECO:0000256" key="1">
    <source>
        <dbReference type="SAM" id="SignalP"/>
    </source>
</evidence>
<feature type="chain" id="PRO_5020628250" evidence="1">
    <location>
        <begin position="19"/>
        <end position="375"/>
    </location>
</feature>
<protein>
    <submittedName>
        <fullName evidence="2">Uncharacterized protein</fullName>
    </submittedName>
</protein>
<keyword evidence="1" id="KW-0732">Signal</keyword>
<keyword evidence="3" id="KW-1185">Reference proteome</keyword>
<name>A0A4R3KJJ9_9SPHI</name>
<dbReference type="EMBL" id="SMAD01000025">
    <property type="protein sequence ID" value="TCS83915.1"/>
    <property type="molecule type" value="Genomic_DNA"/>
</dbReference>
<gene>
    <name evidence="2" type="ORF">EDD80_1256</name>
</gene>
<proteinExistence type="predicted"/>
<comment type="caution">
    <text evidence="2">The sequence shown here is derived from an EMBL/GenBank/DDBJ whole genome shotgun (WGS) entry which is preliminary data.</text>
</comment>
<dbReference type="Proteomes" id="UP000295807">
    <property type="component" value="Unassembled WGS sequence"/>
</dbReference>
<dbReference type="Gene3D" id="3.60.60.10">
    <property type="entry name" value="Penicillin V Acylase, Chain A"/>
    <property type="match status" value="1"/>
</dbReference>
<accession>A0A4R3KJJ9</accession>
<dbReference type="SUPFAM" id="SSF56235">
    <property type="entry name" value="N-terminal nucleophile aminohydrolases (Ntn hydrolases)"/>
    <property type="match status" value="1"/>
</dbReference>
<organism evidence="2 3">
    <name type="scientific">Anseongella ginsenosidimutans</name>
    <dbReference type="NCBI Taxonomy" id="496056"/>
    <lineage>
        <taxon>Bacteria</taxon>
        <taxon>Pseudomonadati</taxon>
        <taxon>Bacteroidota</taxon>
        <taxon>Sphingobacteriia</taxon>
        <taxon>Sphingobacteriales</taxon>
        <taxon>Sphingobacteriaceae</taxon>
        <taxon>Anseongella</taxon>
    </lineage>
</organism>
<evidence type="ECO:0000313" key="3">
    <source>
        <dbReference type="Proteomes" id="UP000295807"/>
    </source>
</evidence>
<reference evidence="2 3" key="1">
    <citation type="submission" date="2019-03" db="EMBL/GenBank/DDBJ databases">
        <title>Genomic Encyclopedia of Type Strains, Phase IV (KMG-IV): sequencing the most valuable type-strain genomes for metagenomic binning, comparative biology and taxonomic classification.</title>
        <authorList>
            <person name="Goeker M."/>
        </authorList>
    </citation>
    <scope>NUCLEOTIDE SEQUENCE [LARGE SCALE GENOMIC DNA]</scope>
    <source>
        <strain evidence="2 3">DSM 21100</strain>
    </source>
</reference>
<evidence type="ECO:0000313" key="2">
    <source>
        <dbReference type="EMBL" id="TCS83915.1"/>
    </source>
</evidence>
<sequence>MKTILLLIFLIFARSSTACTIFFLTDDNHALFYNNEDYTNPNTKMWFIPAGNNHYGCAFVGFDDGSAQGGINTYGLAFDWYAGKPDRYLPDAGMARVKGNSSERLLETCKTVEEAIAFYKAHAEPGFPKATILIADKTGASVIIGSRNGKLYFDKSTESRALGFGDEIFGRMYKGKASAEHSLGAEILKACVATGRGGTKYSNAYDLRTGDITVFDFSPHAESTTLNLLEELKKGAHYYDIPQINKQISGPFKPLLLNMHRLILHEFPVLPDQAPEISSKVRKFMTDASDGTMKPADYSGNLWEELAPLQAELQAEFGSLGDIKSIHLILKEPENKLTRYSYIIIFKGARALMQFTFENRTQRIHKVETLSGEAR</sequence>
<dbReference type="RefSeq" id="WP_132130782.1">
    <property type="nucleotide sequence ID" value="NZ_CP042432.1"/>
</dbReference>
<feature type="signal peptide" evidence="1">
    <location>
        <begin position="1"/>
        <end position="18"/>
    </location>
</feature>
<dbReference type="InterPro" id="IPR029055">
    <property type="entry name" value="Ntn_hydrolases_N"/>
</dbReference>
<dbReference type="AlphaFoldDB" id="A0A4R3KJJ9"/>